<gene>
    <name evidence="1" type="ORF">MEDL_5479</name>
</gene>
<keyword evidence="2" id="KW-1185">Reference proteome</keyword>
<evidence type="ECO:0000313" key="2">
    <source>
        <dbReference type="Proteomes" id="UP000683360"/>
    </source>
</evidence>
<keyword evidence="1" id="KW-0121">Carboxypeptidase</keyword>
<dbReference type="EC" id="3.4.15.6" evidence="1"/>
<dbReference type="Gene3D" id="2.120.10.30">
    <property type="entry name" value="TolB, C-terminal domain"/>
    <property type="match status" value="1"/>
</dbReference>
<keyword evidence="1" id="KW-0378">Hydrolase</keyword>
<organism evidence="1 2">
    <name type="scientific">Mytilus edulis</name>
    <name type="common">Blue mussel</name>
    <dbReference type="NCBI Taxonomy" id="6550"/>
    <lineage>
        <taxon>Eukaryota</taxon>
        <taxon>Metazoa</taxon>
        <taxon>Spiralia</taxon>
        <taxon>Lophotrochozoa</taxon>
        <taxon>Mollusca</taxon>
        <taxon>Bivalvia</taxon>
        <taxon>Autobranchia</taxon>
        <taxon>Pteriomorphia</taxon>
        <taxon>Mytilida</taxon>
        <taxon>Mytiloidea</taxon>
        <taxon>Mytilidae</taxon>
        <taxon>Mytilinae</taxon>
        <taxon>Mytilus</taxon>
    </lineage>
</organism>
<keyword evidence="1" id="KW-0645">Protease</keyword>
<dbReference type="InterPro" id="IPR029062">
    <property type="entry name" value="Class_I_gatase-like"/>
</dbReference>
<dbReference type="CDD" id="cd03145">
    <property type="entry name" value="GAT1_cyanophycinase"/>
    <property type="match status" value="1"/>
</dbReference>
<comment type="caution">
    <text evidence="1">The sequence shown here is derived from an EMBL/GenBank/DDBJ whole genome shotgun (WGS) entry which is preliminary data.</text>
</comment>
<dbReference type="GO" id="GO:0004180">
    <property type="term" value="F:carboxypeptidase activity"/>
    <property type="evidence" value="ECO:0007669"/>
    <property type="project" value="UniProtKB-KW"/>
</dbReference>
<protein>
    <submittedName>
        <fullName evidence="1">CphB</fullName>
        <ecNumber evidence="1">3.4.15.6</ecNumber>
    </submittedName>
</protein>
<dbReference type="Proteomes" id="UP000683360">
    <property type="component" value="Unassembled WGS sequence"/>
</dbReference>
<proteinExistence type="predicted"/>
<dbReference type="SUPFAM" id="SSF101898">
    <property type="entry name" value="NHL repeat"/>
    <property type="match status" value="1"/>
</dbReference>
<accession>A0A8S3Q808</accession>
<dbReference type="InterPro" id="IPR011042">
    <property type="entry name" value="6-blade_b-propeller_TolB-like"/>
</dbReference>
<name>A0A8S3Q808_MYTED</name>
<dbReference type="GO" id="GO:0008241">
    <property type="term" value="F:peptidyl-dipeptidase activity"/>
    <property type="evidence" value="ECO:0007669"/>
    <property type="project" value="UniProtKB-EC"/>
</dbReference>
<dbReference type="OrthoDB" id="4666063at2759"/>
<dbReference type="Gene3D" id="3.40.50.880">
    <property type="match status" value="1"/>
</dbReference>
<dbReference type="EMBL" id="CAJPWZ010000317">
    <property type="protein sequence ID" value="CAG2190137.1"/>
    <property type="molecule type" value="Genomic_DNA"/>
</dbReference>
<dbReference type="AlphaFoldDB" id="A0A8S3Q808"/>
<dbReference type="PANTHER" id="PTHR36175">
    <property type="entry name" value="CYANOPHYCINASE"/>
    <property type="match status" value="1"/>
</dbReference>
<reference evidence="1" key="1">
    <citation type="submission" date="2021-03" db="EMBL/GenBank/DDBJ databases">
        <authorList>
            <person name="Bekaert M."/>
        </authorList>
    </citation>
    <scope>NUCLEOTIDE SEQUENCE</scope>
</reference>
<evidence type="ECO:0000313" key="1">
    <source>
        <dbReference type="EMBL" id="CAG2190137.1"/>
    </source>
</evidence>
<dbReference type="SUPFAM" id="SSF52317">
    <property type="entry name" value="Class I glutamine amidotransferase-like"/>
    <property type="match status" value="1"/>
</dbReference>
<sequence>MESEMDKLVITGIASDYDELHVCSNTNNKVFTYSTDGKCKGIVVLIEEKPWDIALHPKSGKIVATLRNGSLQMIENMKTTTKADAHLDRSYGVAWNNNDLVVGGKSEICFLDPNMEHIKTLKIGDDTIYYIHIKDEHIYLSDYVSNKVYGIDKEGNSIFTFSSPTLKNPDGITTDGNGNVYIVGRKSNNVHRLSPRGTESEIVLSAEDGRESNNVHRLPPQGTESEIFLSAKDGIEDPIDICFNSQEYKSLCLSNESGKSFRSLAGGVNHAKLGIVLAASGDFNATCTFYVNVFLDMYHAHSVYCIPINVNTTSANSDPHVIERIKQQTGIFFAGGEPESVIESLFYKNHVPSPALLAIKEMFDAGILVSGSSAGAECMPSAVMVWGGTGSSYNALQFGTYEGSEVSDRDYQLYDKDGGVGLLDGFIIDAHFSERGREGRLIRLLSDTRHLHHGTDWGFGIDEDTALVITNVGTEYEKAEVIGYKGVFFADVSQSNITAKYNSYSITNVMVDYLTRGDSIFLKNKTIIFSSTKSQMSGFERNSRARISKDIFNSNITISHSNEPLPVHYPEFVKVANSLFDSKLDNVSYGDTYEHNPTFRVYMSRSGTGAKGYIERELQTNDITSYTNLQVNITSGQQELVDLMFEHLDVNLTIEKLQKDKLKREQYLKGEIINDLQLNADRIQNELEHGSNQSPSQSVIYRHALDFIKEVTRLVNKMADCNNLARGTVQEAFYTS</sequence>
<dbReference type="PANTHER" id="PTHR36175:SF1">
    <property type="entry name" value="CYANOPHYCINASE"/>
    <property type="match status" value="1"/>
</dbReference>